<accession>A0A8G1VPX7</accession>
<feature type="transmembrane region" description="Helical" evidence="1">
    <location>
        <begin position="67"/>
        <end position="87"/>
    </location>
</feature>
<protein>
    <submittedName>
        <fullName evidence="2">Uncharacterized protein</fullName>
    </submittedName>
</protein>
<sequence>MFWRMTPELQSAAVRVECQCAPVSTNTSIGVGGNSRKFRATPMTYAHKLKLKVFVMRLTARYCEVSLLLYMVVVDGCLYYLSSFCFARILSRSRRFFSAGDVVGDASVSASAT</sequence>
<dbReference type="Proteomes" id="UP000249526">
    <property type="component" value="Unassembled WGS sequence"/>
</dbReference>
<proteinExistence type="predicted"/>
<keyword evidence="3" id="KW-1185">Reference proteome</keyword>
<reference evidence="2 3" key="1">
    <citation type="submission" date="2018-02" db="EMBL/GenBank/DDBJ databases">
        <title>The genomes of Aspergillus section Nigri reveals drivers in fungal speciation.</title>
        <authorList>
            <consortium name="DOE Joint Genome Institute"/>
            <person name="Vesth T.C."/>
            <person name="Nybo J."/>
            <person name="Theobald S."/>
            <person name="Brandl J."/>
            <person name="Frisvad J.C."/>
            <person name="Nielsen K.F."/>
            <person name="Lyhne E.K."/>
            <person name="Kogle M.E."/>
            <person name="Kuo A."/>
            <person name="Riley R."/>
            <person name="Clum A."/>
            <person name="Nolan M."/>
            <person name="Lipzen A."/>
            <person name="Salamov A."/>
            <person name="Henrissat B."/>
            <person name="Wiebenga A."/>
            <person name="De vries R.P."/>
            <person name="Grigoriev I.V."/>
            <person name="Mortensen U.H."/>
            <person name="Andersen M.R."/>
            <person name="Baker S.E."/>
        </authorList>
    </citation>
    <scope>NUCLEOTIDE SEQUENCE [LARGE SCALE GENOMIC DNA]</scope>
    <source>
        <strain evidence="2 3">CBS 112811</strain>
    </source>
</reference>
<evidence type="ECO:0000313" key="2">
    <source>
        <dbReference type="EMBL" id="RAH61414.1"/>
    </source>
</evidence>
<gene>
    <name evidence="2" type="ORF">BO85DRAFT_195939</name>
</gene>
<keyword evidence="1" id="KW-0812">Transmembrane</keyword>
<name>A0A8G1VPX7_9EURO</name>
<dbReference type="EMBL" id="KZ825056">
    <property type="protein sequence ID" value="RAH61414.1"/>
    <property type="molecule type" value="Genomic_DNA"/>
</dbReference>
<keyword evidence="1" id="KW-0472">Membrane</keyword>
<dbReference type="GeneID" id="37157877"/>
<keyword evidence="1" id="KW-1133">Transmembrane helix</keyword>
<dbReference type="RefSeq" id="XP_025519336.1">
    <property type="nucleotide sequence ID" value="XM_025654475.1"/>
</dbReference>
<evidence type="ECO:0000313" key="3">
    <source>
        <dbReference type="Proteomes" id="UP000249526"/>
    </source>
</evidence>
<evidence type="ECO:0000256" key="1">
    <source>
        <dbReference type="SAM" id="Phobius"/>
    </source>
</evidence>
<organism evidence="2 3">
    <name type="scientific">Aspergillus piperis CBS 112811</name>
    <dbReference type="NCBI Taxonomy" id="1448313"/>
    <lineage>
        <taxon>Eukaryota</taxon>
        <taxon>Fungi</taxon>
        <taxon>Dikarya</taxon>
        <taxon>Ascomycota</taxon>
        <taxon>Pezizomycotina</taxon>
        <taxon>Eurotiomycetes</taxon>
        <taxon>Eurotiomycetidae</taxon>
        <taxon>Eurotiales</taxon>
        <taxon>Aspergillaceae</taxon>
        <taxon>Aspergillus</taxon>
        <taxon>Aspergillus subgen. Circumdati</taxon>
    </lineage>
</organism>
<dbReference type="AlphaFoldDB" id="A0A8G1VPX7"/>